<dbReference type="PANTHER" id="PTHR11439:SF440">
    <property type="entry name" value="INTEGRASE CATALYTIC DOMAIN-CONTAINING PROTEIN"/>
    <property type="match status" value="1"/>
</dbReference>
<protein>
    <submittedName>
        <fullName evidence="1">Uncharacterized protein</fullName>
    </submittedName>
</protein>
<name>A0A976FEV3_BRELC</name>
<evidence type="ECO:0000313" key="1">
    <source>
        <dbReference type="EMBL" id="TDH65450.1"/>
    </source>
</evidence>
<evidence type="ECO:0000313" key="2">
    <source>
        <dbReference type="Proteomes" id="UP000294530"/>
    </source>
</evidence>
<dbReference type="GeneID" id="94351743"/>
<comment type="caution">
    <text evidence="1">The sequence shown here is derived from an EMBL/GenBank/DDBJ whole genome shotgun (WGS) entry which is preliminary data.</text>
</comment>
<gene>
    <name evidence="1" type="ORF">CCR75_008017</name>
</gene>
<proteinExistence type="predicted"/>
<reference evidence="1 2" key="1">
    <citation type="journal article" date="2021" name="Genome Biol.">
        <title>AFLAP: assembly-free linkage analysis pipeline using k-mers from genome sequencing data.</title>
        <authorList>
            <person name="Fletcher K."/>
            <person name="Zhang L."/>
            <person name="Gil J."/>
            <person name="Han R."/>
            <person name="Cavanaugh K."/>
            <person name="Michelmore R."/>
        </authorList>
    </citation>
    <scope>NUCLEOTIDE SEQUENCE [LARGE SCALE GENOMIC DNA]</scope>
    <source>
        <strain evidence="1 2">SF5</strain>
    </source>
</reference>
<sequence>MKHWRAGIKVVQYLKATIIHGIQFDSNLQLCSYSDSDWASDIYDRQSVSGVLVMYHGAPVIFKSKTQKSVALKTAEAE</sequence>
<accession>A0A976FEV3</accession>
<dbReference type="EMBL" id="SHOA02000009">
    <property type="protein sequence ID" value="TDH65450.1"/>
    <property type="molecule type" value="Genomic_DNA"/>
</dbReference>
<dbReference type="OrthoDB" id="162677at2759"/>
<dbReference type="PANTHER" id="PTHR11439">
    <property type="entry name" value="GAG-POL-RELATED RETROTRANSPOSON"/>
    <property type="match status" value="1"/>
</dbReference>
<dbReference type="AlphaFoldDB" id="A0A976FEV3"/>
<dbReference type="RefSeq" id="XP_067814949.1">
    <property type="nucleotide sequence ID" value="XM_067966072.1"/>
</dbReference>
<dbReference type="Proteomes" id="UP000294530">
    <property type="component" value="Unassembled WGS sequence"/>
</dbReference>
<dbReference type="KEGG" id="blac:94351743"/>
<organism evidence="1 2">
    <name type="scientific">Bremia lactucae</name>
    <name type="common">Lettuce downy mildew</name>
    <dbReference type="NCBI Taxonomy" id="4779"/>
    <lineage>
        <taxon>Eukaryota</taxon>
        <taxon>Sar</taxon>
        <taxon>Stramenopiles</taxon>
        <taxon>Oomycota</taxon>
        <taxon>Peronosporomycetes</taxon>
        <taxon>Peronosporales</taxon>
        <taxon>Peronosporaceae</taxon>
        <taxon>Bremia</taxon>
    </lineage>
</organism>
<keyword evidence="2" id="KW-1185">Reference proteome</keyword>